<dbReference type="Pfam" id="PF02579">
    <property type="entry name" value="Nitro_FeMo-Co"/>
    <property type="match status" value="1"/>
</dbReference>
<accession>H0G5C6</accession>
<dbReference type="CDD" id="cd01335">
    <property type="entry name" value="Radical_SAM"/>
    <property type="match status" value="1"/>
</dbReference>
<evidence type="ECO:0000256" key="4">
    <source>
        <dbReference type="ARBA" id="ARBA00006804"/>
    </source>
</evidence>
<dbReference type="PROSITE" id="PS01305">
    <property type="entry name" value="MOAA_NIFB_PQQE"/>
    <property type="match status" value="1"/>
</dbReference>
<evidence type="ECO:0000259" key="15">
    <source>
        <dbReference type="PROSITE" id="PS51918"/>
    </source>
</evidence>
<dbReference type="InterPro" id="IPR003731">
    <property type="entry name" value="Di-Nase_FeMo-co_biosynth"/>
</dbReference>
<dbReference type="InterPro" id="IPR058240">
    <property type="entry name" value="rSAM_sf"/>
</dbReference>
<evidence type="ECO:0000256" key="2">
    <source>
        <dbReference type="ARBA" id="ARBA00003522"/>
    </source>
</evidence>
<dbReference type="InterPro" id="IPR034165">
    <property type="entry name" value="NifB_C"/>
</dbReference>
<dbReference type="SFLD" id="SFLDF00281">
    <property type="entry name" value="FeMo_cofactor_biosynthesis_pro"/>
    <property type="match status" value="1"/>
</dbReference>
<evidence type="ECO:0000256" key="14">
    <source>
        <dbReference type="ARBA" id="ARBA00032102"/>
    </source>
</evidence>
<comment type="function">
    <text evidence="2">Involved in the biosynthesis of the iron-molybdenum cofactor (FeMo-co or M-cluster) found in the dinitrogenase enzyme of the nitrogenase complex in nitrogen-fixing microorganisms. NifB catalyzes the crucial step of radical SAM-dependent carbide insertion that occurs concomitant with the insertion of a 9th sulfur and the rearrangement/coupling of two [4Fe-4S] clusters into a [8Fe-9S-C] cluster, the precursor to the M-cluster.</text>
</comment>
<dbReference type="PANTHER" id="PTHR43787">
    <property type="entry name" value="FEMO COFACTOR BIOSYNTHESIS PROTEIN NIFB-RELATED"/>
    <property type="match status" value="1"/>
</dbReference>
<keyword evidence="7" id="KW-0949">S-adenosyl-L-methionine</keyword>
<name>H0G5C6_RHIML</name>
<keyword evidence="12" id="KW-0456">Lyase</keyword>
<dbReference type="GO" id="GO:0051539">
    <property type="term" value="F:4 iron, 4 sulfur cluster binding"/>
    <property type="evidence" value="ECO:0007669"/>
    <property type="project" value="UniProtKB-KW"/>
</dbReference>
<sequence length="494" mass="54608">MESFMSTPMILRESRTSTTFSDRLLGNAKSAGCSPSSTAPGDIDPATWDKIKDHPCFSEEAHHYFARMHVAVAPACNIQCNYCNRKYDCANESRPGVASEKLTPDQAVRKVIAVANEVPQLSVLGIAGPGDACYDWKKTRATFERVAREIPDIRLCISTNGLSLPDHVDELAEMNVDHVTITINMVDPRVGVKIYPWIYYGQRRHTGIDAARILHERQMLGLEMLAERGILTKVNSVMIPGINDEHLIEVNKVVKGRGALLHNVMPLISNRVHGTYYGLTGQRGPEAFELQALQDRLEGTKLMRHCRQCRADAVGLLGDDRGHEFTLAEIPDEIAYDASKRQAYHQLVARERGDHLVAKNEAIRTVMSVEYGGSLLIAVATKGGGRINEHFGHAKEFHVYTVSQRGIKLTGRRRVEQYCLGGWGEVATLDHIVVALEGIDILLCVKIGDYPRKQLTQAGLRATEAYGHDYIESALGALYAAEFGIEPPVKTATA</sequence>
<protein>
    <recommendedName>
        <fullName evidence="5">FeMo cofactor biosynthesis protein NifB</fullName>
    </recommendedName>
    <alternativeName>
        <fullName evidence="14">Nitrogenase cofactor maturase NifB</fullName>
    </alternativeName>
    <alternativeName>
        <fullName evidence="13">Radical SAM assemblase NifB</fullName>
    </alternativeName>
</protein>
<dbReference type="Proteomes" id="UP000004038">
    <property type="component" value="Unassembled WGS sequence"/>
</dbReference>
<keyword evidence="8" id="KW-0479">Metal-binding</keyword>
<dbReference type="Pfam" id="PF04055">
    <property type="entry name" value="Radical_SAM"/>
    <property type="match status" value="1"/>
</dbReference>
<dbReference type="UniPathway" id="UPA00782"/>
<evidence type="ECO:0000256" key="11">
    <source>
        <dbReference type="ARBA" id="ARBA00023231"/>
    </source>
</evidence>
<comment type="pathway">
    <text evidence="3">Cofactor biosynthesis; Fe-Mo cofactor biosynthesis.</text>
</comment>
<dbReference type="SFLD" id="SFLDG01068">
    <property type="entry name" value="FeMo_cofactor_biosynthesis_pro"/>
    <property type="match status" value="1"/>
</dbReference>
<evidence type="ECO:0000256" key="6">
    <source>
        <dbReference type="ARBA" id="ARBA00022485"/>
    </source>
</evidence>
<dbReference type="InterPro" id="IPR036105">
    <property type="entry name" value="DiNase_FeMo-co_biosyn_sf"/>
</dbReference>
<dbReference type="SUPFAM" id="SSF102114">
    <property type="entry name" value="Radical SAM enzymes"/>
    <property type="match status" value="1"/>
</dbReference>
<dbReference type="CDD" id="cd00852">
    <property type="entry name" value="NifB"/>
    <property type="match status" value="1"/>
</dbReference>
<comment type="cofactor">
    <cofactor evidence="1">
        <name>[4Fe-4S] cluster</name>
        <dbReference type="ChEBI" id="CHEBI:49883"/>
    </cofactor>
</comment>
<comment type="similarity">
    <text evidence="4">Belongs to the radical SAM superfamily. NifB family.</text>
</comment>
<gene>
    <name evidence="16" type="ORF">SM0020_23442</name>
</gene>
<proteinExistence type="inferred from homology"/>
<dbReference type="SFLD" id="SFLDG01067">
    <property type="entry name" value="SPASM/twitch_domain_containing"/>
    <property type="match status" value="1"/>
</dbReference>
<evidence type="ECO:0000313" key="17">
    <source>
        <dbReference type="Proteomes" id="UP000004038"/>
    </source>
</evidence>
<evidence type="ECO:0000256" key="12">
    <source>
        <dbReference type="ARBA" id="ARBA00023239"/>
    </source>
</evidence>
<evidence type="ECO:0000256" key="3">
    <source>
        <dbReference type="ARBA" id="ARBA00005155"/>
    </source>
</evidence>
<evidence type="ECO:0000256" key="13">
    <source>
        <dbReference type="ARBA" id="ARBA00030926"/>
    </source>
</evidence>
<dbReference type="InterPro" id="IPR000385">
    <property type="entry name" value="MoaA_NifB_PqqE_Fe-S-bd_CS"/>
</dbReference>
<dbReference type="InterPro" id="IPR013785">
    <property type="entry name" value="Aldolase_TIM"/>
</dbReference>
<keyword evidence="11" id="KW-0535">Nitrogen fixation</keyword>
<feature type="domain" description="Radical SAM core" evidence="15">
    <location>
        <begin position="62"/>
        <end position="312"/>
    </location>
</feature>
<dbReference type="InterPro" id="IPR005980">
    <property type="entry name" value="Nase_CF_NifB"/>
</dbReference>
<dbReference type="EMBL" id="AGVV01000058">
    <property type="protein sequence ID" value="EHK75456.1"/>
    <property type="molecule type" value="Genomic_DNA"/>
</dbReference>
<keyword evidence="10" id="KW-0411">Iron-sulfur</keyword>
<dbReference type="AlphaFoldDB" id="H0G5C6"/>
<evidence type="ECO:0000256" key="8">
    <source>
        <dbReference type="ARBA" id="ARBA00022723"/>
    </source>
</evidence>
<evidence type="ECO:0000256" key="7">
    <source>
        <dbReference type="ARBA" id="ARBA00022691"/>
    </source>
</evidence>
<dbReference type="PATRIC" id="fig|1107881.3.peg.4758"/>
<evidence type="ECO:0000256" key="5">
    <source>
        <dbReference type="ARBA" id="ARBA00021702"/>
    </source>
</evidence>
<dbReference type="NCBIfam" id="TIGR01290">
    <property type="entry name" value="nifB"/>
    <property type="match status" value="1"/>
</dbReference>
<keyword evidence="6" id="KW-0004">4Fe-4S</keyword>
<dbReference type="SUPFAM" id="SSF53146">
    <property type="entry name" value="Nitrogenase accessory factor-like"/>
    <property type="match status" value="1"/>
</dbReference>
<dbReference type="Gene3D" id="3.20.20.70">
    <property type="entry name" value="Aldolase class I"/>
    <property type="match status" value="1"/>
</dbReference>
<evidence type="ECO:0000256" key="10">
    <source>
        <dbReference type="ARBA" id="ARBA00023014"/>
    </source>
</evidence>
<keyword evidence="9" id="KW-0408">Iron</keyword>
<dbReference type="PROSITE" id="PS51918">
    <property type="entry name" value="RADICAL_SAM"/>
    <property type="match status" value="1"/>
</dbReference>
<dbReference type="GO" id="GO:0046872">
    <property type="term" value="F:metal ion binding"/>
    <property type="evidence" value="ECO:0007669"/>
    <property type="project" value="UniProtKB-KW"/>
</dbReference>
<reference evidence="16 17" key="1">
    <citation type="journal article" date="2012" name="J. Bacteriol.">
        <title>Draft Genome Sequence of Sinorhizobium meliloti CCNWSX0020, a Nitrogen-Fixing Symbiont with Copper Tolerance Capability Isolated from Lead-Zinc Mine Tailings.</title>
        <authorList>
            <person name="Li Z."/>
            <person name="Ma Z."/>
            <person name="Hao X."/>
            <person name="Wei G."/>
        </authorList>
    </citation>
    <scope>NUCLEOTIDE SEQUENCE [LARGE SCALE GENOMIC DNA]</scope>
    <source>
        <strain evidence="16 17">CCNWSX0020</strain>
    </source>
</reference>
<evidence type="ECO:0000256" key="1">
    <source>
        <dbReference type="ARBA" id="ARBA00001966"/>
    </source>
</evidence>
<dbReference type="Gene3D" id="3.30.420.130">
    <property type="entry name" value="Dinitrogenase iron-molybdenum cofactor biosynthesis domain"/>
    <property type="match status" value="1"/>
</dbReference>
<dbReference type="PANTHER" id="PTHR43787:SF13">
    <property type="entry name" value="FEMO COFACTOR BIOSYNTHESIS PROTEIN NIFB"/>
    <property type="match status" value="1"/>
</dbReference>
<evidence type="ECO:0000313" key="16">
    <source>
        <dbReference type="EMBL" id="EHK75456.1"/>
    </source>
</evidence>
<dbReference type="SFLD" id="SFLDS00029">
    <property type="entry name" value="Radical_SAM"/>
    <property type="match status" value="1"/>
</dbReference>
<dbReference type="GO" id="GO:0016829">
    <property type="term" value="F:lyase activity"/>
    <property type="evidence" value="ECO:0007669"/>
    <property type="project" value="UniProtKB-KW"/>
</dbReference>
<evidence type="ECO:0000256" key="9">
    <source>
        <dbReference type="ARBA" id="ARBA00023004"/>
    </source>
</evidence>
<organism evidence="16 17">
    <name type="scientific">Sinorhizobium meliloti CCNWSX0020</name>
    <dbReference type="NCBI Taxonomy" id="1107881"/>
    <lineage>
        <taxon>Bacteria</taxon>
        <taxon>Pseudomonadati</taxon>
        <taxon>Pseudomonadota</taxon>
        <taxon>Alphaproteobacteria</taxon>
        <taxon>Hyphomicrobiales</taxon>
        <taxon>Rhizobiaceae</taxon>
        <taxon>Sinorhizobium/Ensifer group</taxon>
        <taxon>Sinorhizobium</taxon>
    </lineage>
</organism>
<dbReference type="InterPro" id="IPR007197">
    <property type="entry name" value="rSAM"/>
</dbReference>